<accession>A0A4R2BL86</accession>
<dbReference type="RefSeq" id="WP_132000816.1">
    <property type="nucleotide sequence ID" value="NZ_JABUHM010000006.1"/>
</dbReference>
<keyword evidence="1" id="KW-0946">Virion</keyword>
<comment type="caution">
    <text evidence="1">The sequence shown here is derived from an EMBL/GenBank/DDBJ whole genome shotgun (WGS) entry which is preliminary data.</text>
</comment>
<protein>
    <submittedName>
        <fullName evidence="1">Spore coat protein Z</fullName>
    </submittedName>
</protein>
<keyword evidence="1" id="KW-0167">Capsid protein</keyword>
<dbReference type="EMBL" id="SLVV01000001">
    <property type="protein sequence ID" value="TCN27826.1"/>
    <property type="molecule type" value="Genomic_DNA"/>
</dbReference>
<reference evidence="1 2" key="1">
    <citation type="journal article" date="2015" name="Stand. Genomic Sci.">
        <title>Genomic Encyclopedia of Bacterial and Archaeal Type Strains, Phase III: the genomes of soil and plant-associated and newly described type strains.</title>
        <authorList>
            <person name="Whitman W.B."/>
            <person name="Woyke T."/>
            <person name="Klenk H.P."/>
            <person name="Zhou Y."/>
            <person name="Lilburn T.G."/>
            <person name="Beck B.J."/>
            <person name="De Vos P."/>
            <person name="Vandamme P."/>
            <person name="Eisen J.A."/>
            <person name="Garrity G."/>
            <person name="Hugenholtz P."/>
            <person name="Kyrpides N.C."/>
        </authorList>
    </citation>
    <scope>NUCLEOTIDE SEQUENCE [LARGE SCALE GENOMIC DNA]</scope>
    <source>
        <strain evidence="1 2">CV53</strain>
    </source>
</reference>
<name>A0A4R2BL86_9BACI</name>
<keyword evidence="2" id="KW-1185">Reference proteome</keyword>
<evidence type="ECO:0000313" key="1">
    <source>
        <dbReference type="EMBL" id="TCN27826.1"/>
    </source>
</evidence>
<proteinExistence type="predicted"/>
<evidence type="ECO:0000313" key="2">
    <source>
        <dbReference type="Proteomes" id="UP000295689"/>
    </source>
</evidence>
<dbReference type="AlphaFoldDB" id="A0A4R2BL86"/>
<dbReference type="InterPro" id="IPR019593">
    <property type="entry name" value="Spore_coat_protein_Z/Y"/>
</dbReference>
<sequence length="170" mass="18592">MSCANGNSTGGCVCEVVRAILDIQEAVVEEAKKCDCSSNCFMEPLGAISPHHHHHHKKQADTRVITLKNADGSPFHAFFKGHKHCVSIYFRVEDVFDNCCATLRVLIPLKCNEEGKMVPANLVGDAACCIDMEKVCEVEGFAASSDCVTVDLHCFCAIQCIEDVDLDLCR</sequence>
<gene>
    <name evidence="1" type="ORF">EV146_101154</name>
</gene>
<dbReference type="Pfam" id="PF10612">
    <property type="entry name" value="Spore-coat_CotZ"/>
    <property type="match status" value="1"/>
</dbReference>
<dbReference type="Proteomes" id="UP000295689">
    <property type="component" value="Unassembled WGS sequence"/>
</dbReference>
<organism evidence="1 2">
    <name type="scientific">Mesobacillus foraminis</name>
    <dbReference type="NCBI Taxonomy" id="279826"/>
    <lineage>
        <taxon>Bacteria</taxon>
        <taxon>Bacillati</taxon>
        <taxon>Bacillota</taxon>
        <taxon>Bacilli</taxon>
        <taxon>Bacillales</taxon>
        <taxon>Bacillaceae</taxon>
        <taxon>Mesobacillus</taxon>
    </lineage>
</organism>